<feature type="compositionally biased region" description="Low complexity" evidence="2">
    <location>
        <begin position="177"/>
        <end position="195"/>
    </location>
</feature>
<keyword evidence="5" id="KW-1185">Reference proteome</keyword>
<accession>A0A6A4I790</accession>
<dbReference type="Proteomes" id="UP000799118">
    <property type="component" value="Unassembled WGS sequence"/>
</dbReference>
<dbReference type="Gene3D" id="3.40.50.1000">
    <property type="entry name" value="HAD superfamily/HAD-like"/>
    <property type="match status" value="1"/>
</dbReference>
<dbReference type="Gene3D" id="3.30.70.1020">
    <property type="entry name" value="Trehalose-6-phosphate phosphatase related protein, domain 2"/>
    <property type="match status" value="1"/>
</dbReference>
<feature type="compositionally biased region" description="Low complexity" evidence="2">
    <location>
        <begin position="679"/>
        <end position="695"/>
    </location>
</feature>
<feature type="region of interest" description="Disordered" evidence="2">
    <location>
        <begin position="248"/>
        <end position="271"/>
    </location>
</feature>
<dbReference type="GO" id="GO:0005992">
    <property type="term" value="P:trehalose biosynthetic process"/>
    <property type="evidence" value="ECO:0007669"/>
    <property type="project" value="InterPro"/>
</dbReference>
<dbReference type="CDD" id="cd03788">
    <property type="entry name" value="GT20_TPS"/>
    <property type="match status" value="1"/>
</dbReference>
<dbReference type="EMBL" id="ML769393">
    <property type="protein sequence ID" value="KAE9407882.1"/>
    <property type="molecule type" value="Genomic_DNA"/>
</dbReference>
<dbReference type="GO" id="GO:0005829">
    <property type="term" value="C:cytosol"/>
    <property type="evidence" value="ECO:0007669"/>
    <property type="project" value="TreeGrafter"/>
</dbReference>
<dbReference type="PANTHER" id="PTHR10788:SF15">
    <property type="entry name" value="TREHALOSE SYNTHASE COMPLEX REGULATORY SUBUNIT TPS3-RELATED"/>
    <property type="match status" value="1"/>
</dbReference>
<evidence type="ECO:0000256" key="3">
    <source>
        <dbReference type="SAM" id="SignalP"/>
    </source>
</evidence>
<dbReference type="InterPro" id="IPR036412">
    <property type="entry name" value="HAD-like_sf"/>
</dbReference>
<dbReference type="Gene3D" id="3.40.50.2000">
    <property type="entry name" value="Glycogen Phosphorylase B"/>
    <property type="match status" value="4"/>
</dbReference>
<comment type="similarity">
    <text evidence="1">In the N-terminal section; belongs to the glycosyltransferase 20 family.</text>
</comment>
<dbReference type="InterPro" id="IPR001830">
    <property type="entry name" value="Glyco_trans_20"/>
</dbReference>
<dbReference type="GO" id="GO:0005946">
    <property type="term" value="C:alpha,alpha-trehalose-phosphate synthase complex (UDP-forming)"/>
    <property type="evidence" value="ECO:0007669"/>
    <property type="project" value="TreeGrafter"/>
</dbReference>
<feature type="compositionally biased region" description="Polar residues" evidence="2">
    <location>
        <begin position="116"/>
        <end position="125"/>
    </location>
</feature>
<feature type="region of interest" description="Disordered" evidence="2">
    <location>
        <begin position="676"/>
        <end position="695"/>
    </location>
</feature>
<keyword evidence="3" id="KW-0732">Signal</keyword>
<evidence type="ECO:0008006" key="6">
    <source>
        <dbReference type="Google" id="ProtNLM"/>
    </source>
</evidence>
<gene>
    <name evidence="4" type="ORF">BT96DRAFT_970958</name>
</gene>
<dbReference type="SUPFAM" id="SSF53756">
    <property type="entry name" value="UDP-Glycosyltransferase/glycogen phosphorylase"/>
    <property type="match status" value="2"/>
</dbReference>
<dbReference type="OrthoDB" id="755951at2759"/>
<sequence length="1179" mass="128645">MSSIRNHRIIIASLFLPHTAILGPDPLEDEEFGLNTGYTTEDDGTVTPVELGATPDALSLMEVTEKLQNEKQSIPVPSIMAPPTPSAAPGLPLSIVEDLKDRAAAGRERPGLNQLRRVSTPGNRSPTHEAANPFLTPGGSLSGTKSMEGKPAKKFPLTLPAGKHVGPSPLSQSTIKSSDNVPSPISSPPSSSRSSTVAQAAALKRSISRQRSRNISSKRSSRSSSRAAGHASLASSVASLDSMDSLSSRLEEAVEEGEEEFHIAPNPHVNGGLKNAIDSVSAAMMHGFAPQAASAPPTRSSFSFVPGHSRSTSLASVSASHGLSTEFTRLWIGCLDTKTDDWDPKLRERVEEALPQQEGGAELPVWVEDSVFEGCYDEFCHQVLWPALHYVVPDAPRTRLFYESASYKQYVSVNWEFARRIGESWKEGDVVWINDYHLMLVPLMLRNSGLIPSSAPIGFFLHIAFPSSEIFRCLSVREHLLKGILGADLVGFQTANYARHFRQTCGRVLGVETLPSGIVIYDDEVNEGDKLDLERKAKVGLGRDTGVRDSGSSSEDEQQSDAPGVRRAPKKKFSNATAGRLDALGKGRLVDVGVFPMGIDVDRLYERRQEPEVTDWISLLKEKYKGMRVVVGRDKLDDIQSRVRPSNVSRLVQGTNILNGLGKSFSFNYLFRSAPPPSSTTSHSSASTSVSDSDSNDMTSAILSTVAHINSRFSTFTYQPVVFLHNQDVDFSQYLALLSVADVFLVTSLREGMALRTHEFVCCQSGRADGESEEDESDRKGVLFTGSYSYSGFRSCIAINPWDVRGTAEAINTALTMPREEARTRWEELHKHVVAQTAQAFVAGFLTRCLRANGEHISRKDQASAGAVRVLDKKAVLDKWNSHTKGRKLILIDWEGTLVGDYLPAGAPGATPEREGQKEEEFKAATAVLKKLIAQEDKNEVWLLSGLPIKVLERVLKEVGGRIGIVAENGCFVKTIEPSVAGGTGTWITMVANLNMTWKNSCLEILHYFSERTPGSFVEEREASVVWRFWTGPSEDSADRQWARRQAAEAQNHIFDSLGERYGLRIIPGANSFLVLPTKISRSTAVGAILHPEGPAQSPFAGARPWMAIAESDVVPSSAKVEEKWDCILGVSSDENLLRRLAELDMAETCSTSGKGTDASWKLERVGVVPFLEDLANSC</sequence>
<dbReference type="GO" id="GO:0004805">
    <property type="term" value="F:trehalose-phosphatase activity"/>
    <property type="evidence" value="ECO:0007669"/>
    <property type="project" value="TreeGrafter"/>
</dbReference>
<evidence type="ECO:0000313" key="5">
    <source>
        <dbReference type="Proteomes" id="UP000799118"/>
    </source>
</evidence>
<dbReference type="InterPro" id="IPR003337">
    <property type="entry name" value="Trehalose_PPase"/>
</dbReference>
<feature type="region of interest" description="Disordered" evidence="2">
    <location>
        <begin position="542"/>
        <end position="573"/>
    </location>
</feature>
<proteinExistence type="inferred from homology"/>
<dbReference type="Pfam" id="PF02358">
    <property type="entry name" value="Trehalose_PPase"/>
    <property type="match status" value="1"/>
</dbReference>
<name>A0A6A4I790_9AGAR</name>
<dbReference type="PANTHER" id="PTHR10788">
    <property type="entry name" value="TREHALOSE-6-PHOSPHATE SYNTHASE"/>
    <property type="match status" value="1"/>
</dbReference>
<organism evidence="4 5">
    <name type="scientific">Gymnopus androsaceus JB14</name>
    <dbReference type="NCBI Taxonomy" id="1447944"/>
    <lineage>
        <taxon>Eukaryota</taxon>
        <taxon>Fungi</taxon>
        <taxon>Dikarya</taxon>
        <taxon>Basidiomycota</taxon>
        <taxon>Agaricomycotina</taxon>
        <taxon>Agaricomycetes</taxon>
        <taxon>Agaricomycetidae</taxon>
        <taxon>Agaricales</taxon>
        <taxon>Marasmiineae</taxon>
        <taxon>Omphalotaceae</taxon>
        <taxon>Gymnopus</taxon>
    </lineage>
</organism>
<reference evidence="4" key="1">
    <citation type="journal article" date="2019" name="Environ. Microbiol.">
        <title>Fungal ecological strategies reflected in gene transcription - a case study of two litter decomposers.</title>
        <authorList>
            <person name="Barbi F."/>
            <person name="Kohler A."/>
            <person name="Barry K."/>
            <person name="Baskaran P."/>
            <person name="Daum C."/>
            <person name="Fauchery L."/>
            <person name="Ihrmark K."/>
            <person name="Kuo A."/>
            <person name="LaButti K."/>
            <person name="Lipzen A."/>
            <person name="Morin E."/>
            <person name="Grigoriev I.V."/>
            <person name="Henrissat B."/>
            <person name="Lindahl B."/>
            <person name="Martin F."/>
        </authorList>
    </citation>
    <scope>NUCLEOTIDE SEQUENCE</scope>
    <source>
        <strain evidence="4">JB14</strain>
    </source>
</reference>
<dbReference type="AlphaFoldDB" id="A0A6A4I790"/>
<feature type="chain" id="PRO_5025459976" description="Glycosyltransferase family 20 protein" evidence="3">
    <location>
        <begin position="23"/>
        <end position="1179"/>
    </location>
</feature>
<evidence type="ECO:0000313" key="4">
    <source>
        <dbReference type="EMBL" id="KAE9407882.1"/>
    </source>
</evidence>
<dbReference type="SUPFAM" id="SSF56784">
    <property type="entry name" value="HAD-like"/>
    <property type="match status" value="1"/>
</dbReference>
<feature type="region of interest" description="Disordered" evidence="2">
    <location>
        <begin position="105"/>
        <end position="234"/>
    </location>
</feature>
<feature type="compositionally biased region" description="Low complexity" evidence="2">
    <location>
        <begin position="213"/>
        <end position="234"/>
    </location>
</feature>
<feature type="signal peptide" evidence="3">
    <location>
        <begin position="1"/>
        <end position="22"/>
    </location>
</feature>
<evidence type="ECO:0000256" key="2">
    <source>
        <dbReference type="SAM" id="MobiDB-lite"/>
    </source>
</evidence>
<protein>
    <recommendedName>
        <fullName evidence="6">Glycosyltransferase family 20 protein</fullName>
    </recommendedName>
</protein>
<evidence type="ECO:0000256" key="1">
    <source>
        <dbReference type="ARBA" id="ARBA00005409"/>
    </source>
</evidence>
<dbReference type="GO" id="GO:0003825">
    <property type="term" value="F:alpha,alpha-trehalose-phosphate synthase (UDP-forming) activity"/>
    <property type="evidence" value="ECO:0007669"/>
    <property type="project" value="TreeGrafter"/>
</dbReference>
<dbReference type="Pfam" id="PF00982">
    <property type="entry name" value="Glyco_transf_20"/>
    <property type="match status" value="3"/>
</dbReference>
<dbReference type="InterPro" id="IPR023214">
    <property type="entry name" value="HAD_sf"/>
</dbReference>